<dbReference type="GO" id="GO:0010181">
    <property type="term" value="F:FMN binding"/>
    <property type="evidence" value="ECO:0007669"/>
    <property type="project" value="InterPro"/>
</dbReference>
<keyword evidence="3" id="KW-1185">Reference proteome</keyword>
<reference evidence="2 3" key="1">
    <citation type="submission" date="2019-10" db="EMBL/GenBank/DDBJ databases">
        <title>The Genome Sequence of Clostridium tarantellae Isolated from Fish Brain.</title>
        <authorList>
            <person name="Bano L."/>
            <person name="Kiel M."/>
            <person name="Sales G."/>
            <person name="Doxey A.C."/>
            <person name="Mansfield M.J."/>
            <person name="Schiavone M."/>
            <person name="Rossetto O."/>
            <person name="Pirazzini M."/>
            <person name="Dobrindt U."/>
            <person name="Montecucco C."/>
        </authorList>
    </citation>
    <scope>NUCLEOTIDE SEQUENCE [LARGE SCALE GENOMIC DNA]</scope>
    <source>
        <strain evidence="2 3">DSM 3997</strain>
    </source>
</reference>
<evidence type="ECO:0000259" key="1">
    <source>
        <dbReference type="SMART" id="SM00900"/>
    </source>
</evidence>
<dbReference type="OrthoDB" id="9806398at2"/>
<dbReference type="InterPro" id="IPR007329">
    <property type="entry name" value="FMN-bd"/>
</dbReference>
<dbReference type="RefSeq" id="WP_152888773.1">
    <property type="nucleotide sequence ID" value="NZ_WHJC01000059.1"/>
</dbReference>
<protein>
    <submittedName>
        <fullName evidence="2">FMN-binding protein</fullName>
    </submittedName>
</protein>
<organism evidence="2 3">
    <name type="scientific">Clostridium tarantellae</name>
    <dbReference type="NCBI Taxonomy" id="39493"/>
    <lineage>
        <taxon>Bacteria</taxon>
        <taxon>Bacillati</taxon>
        <taxon>Bacillota</taxon>
        <taxon>Clostridia</taxon>
        <taxon>Eubacteriales</taxon>
        <taxon>Clostridiaceae</taxon>
        <taxon>Clostridium</taxon>
    </lineage>
</organism>
<accession>A0A6I1MLP0</accession>
<dbReference type="Gene3D" id="3.90.1010.20">
    <property type="match status" value="1"/>
</dbReference>
<proteinExistence type="predicted"/>
<evidence type="ECO:0000313" key="2">
    <source>
        <dbReference type="EMBL" id="MPQ43338.1"/>
    </source>
</evidence>
<dbReference type="SMART" id="SM00900">
    <property type="entry name" value="FMN_bind"/>
    <property type="match status" value="1"/>
</dbReference>
<dbReference type="PROSITE" id="PS51257">
    <property type="entry name" value="PROKAR_LIPOPROTEIN"/>
    <property type="match status" value="1"/>
</dbReference>
<dbReference type="GO" id="GO:0016020">
    <property type="term" value="C:membrane"/>
    <property type="evidence" value="ECO:0007669"/>
    <property type="project" value="InterPro"/>
</dbReference>
<feature type="domain" description="FMN-binding" evidence="1">
    <location>
        <begin position="53"/>
        <end position="126"/>
    </location>
</feature>
<dbReference type="EMBL" id="WHJC01000059">
    <property type="protein sequence ID" value="MPQ43338.1"/>
    <property type="molecule type" value="Genomic_DNA"/>
</dbReference>
<sequence length="127" mass="13695">MIKKCISVILGVAIIGGLVGCGNKNITKENDLSKTKNEIVNYNNGEYEGDGNGCNGKIKVNVKIDENKIKDINILSHTEDEEYFVDAKVLIPNIIEKQSVEVDTISGATKSSDGIIEAVKNALAKSK</sequence>
<evidence type="ECO:0000313" key="3">
    <source>
        <dbReference type="Proteomes" id="UP000430345"/>
    </source>
</evidence>
<dbReference type="AlphaFoldDB" id="A0A6I1MLP0"/>
<name>A0A6I1MLP0_9CLOT</name>
<dbReference type="Pfam" id="PF04205">
    <property type="entry name" value="FMN_bind"/>
    <property type="match status" value="1"/>
</dbReference>
<gene>
    <name evidence="2" type="ORF">GBZ86_06150</name>
</gene>
<comment type="caution">
    <text evidence="2">The sequence shown here is derived from an EMBL/GenBank/DDBJ whole genome shotgun (WGS) entry which is preliminary data.</text>
</comment>
<dbReference type="Proteomes" id="UP000430345">
    <property type="component" value="Unassembled WGS sequence"/>
</dbReference>